<evidence type="ECO:0000313" key="2">
    <source>
        <dbReference type="Proteomes" id="UP000010467"/>
    </source>
</evidence>
<dbReference type="Proteomes" id="UP000010467">
    <property type="component" value="Chromosome"/>
</dbReference>
<dbReference type="eggNOG" id="COG2219">
    <property type="taxonomic scope" value="Bacteria"/>
</dbReference>
<sequence length="139" mass="15426">MARAALEANPMMAHLLRALDGGQDIGEYGRRIVTSVGRHFLSEDELLGLLSRNVGEGEARNLLHEVVERREYPPRRGKIVEYMKRQAFPILPDLHDPGQDDVYAGLVFPPEVAAHIPRFETGRGHEAVPEDKAGVPNPS</sequence>
<evidence type="ECO:0000313" key="1">
    <source>
        <dbReference type="EMBL" id="AFZ67631.1"/>
    </source>
</evidence>
<gene>
    <name evidence="1" type="ordered locus">Deipe_2141</name>
</gene>
<proteinExistence type="predicted"/>
<dbReference type="STRING" id="937777.Deipe_2141"/>
<accession>L0A1D7</accession>
<dbReference type="KEGG" id="dpd:Deipe_2141"/>
<dbReference type="EMBL" id="CP003382">
    <property type="protein sequence ID" value="AFZ67631.1"/>
    <property type="molecule type" value="Genomic_DNA"/>
</dbReference>
<keyword evidence="2" id="KW-1185">Reference proteome</keyword>
<protein>
    <submittedName>
        <fullName evidence="1">Uncharacterized protein</fullName>
    </submittedName>
</protein>
<dbReference type="PATRIC" id="fig|937777.3.peg.2146"/>
<dbReference type="HOGENOM" id="CLU_1979934_0_0_0"/>
<name>L0A1D7_DEIPD</name>
<organism evidence="1 2">
    <name type="scientific">Deinococcus peraridilitoris (strain DSM 19664 / LMG 22246 / CIP 109416 / KR-200)</name>
    <dbReference type="NCBI Taxonomy" id="937777"/>
    <lineage>
        <taxon>Bacteria</taxon>
        <taxon>Thermotogati</taxon>
        <taxon>Deinococcota</taxon>
        <taxon>Deinococci</taxon>
        <taxon>Deinococcales</taxon>
        <taxon>Deinococcaceae</taxon>
        <taxon>Deinococcus</taxon>
    </lineage>
</organism>
<dbReference type="RefSeq" id="WP_015235936.1">
    <property type="nucleotide sequence ID" value="NC_019793.1"/>
</dbReference>
<dbReference type="AlphaFoldDB" id="L0A1D7"/>
<reference evidence="2" key="1">
    <citation type="submission" date="2012-03" db="EMBL/GenBank/DDBJ databases">
        <title>Complete sequence of chromosome of Deinococcus peraridilitoris DSM 19664.</title>
        <authorList>
            <person name="Lucas S."/>
            <person name="Copeland A."/>
            <person name="Lapidus A."/>
            <person name="Glavina del Rio T."/>
            <person name="Dalin E."/>
            <person name="Tice H."/>
            <person name="Bruce D."/>
            <person name="Goodwin L."/>
            <person name="Pitluck S."/>
            <person name="Peters L."/>
            <person name="Mikhailova N."/>
            <person name="Lu M."/>
            <person name="Kyrpides N."/>
            <person name="Mavromatis K."/>
            <person name="Ivanova N."/>
            <person name="Brettin T."/>
            <person name="Detter J.C."/>
            <person name="Han C."/>
            <person name="Larimer F."/>
            <person name="Land M."/>
            <person name="Hauser L."/>
            <person name="Markowitz V."/>
            <person name="Cheng J.-F."/>
            <person name="Hugenholtz P."/>
            <person name="Woyke T."/>
            <person name="Wu D."/>
            <person name="Pukall R."/>
            <person name="Steenblock K."/>
            <person name="Brambilla E."/>
            <person name="Klenk H.-P."/>
            <person name="Eisen J.A."/>
        </authorList>
    </citation>
    <scope>NUCLEOTIDE SEQUENCE [LARGE SCALE GENOMIC DNA]</scope>
    <source>
        <strain evidence="2">DSM 19664 / LMG 22246 / CIP 109416 / KR-200</strain>
    </source>
</reference>